<dbReference type="AlphaFoldDB" id="A0A3M7QTQ0"/>
<dbReference type="EMBL" id="REGN01005188">
    <property type="protein sequence ID" value="RNA14441.1"/>
    <property type="molecule type" value="Genomic_DNA"/>
</dbReference>
<sequence>MAENTLGDQINYLQNIHINEGKITTLQKKFSNNILWWFLFSNFIYSTATKNCFYNTYGFNSFVITGTSFTRYLLDYFESCVINIANGLIPIWLFLHFELFEYVWVDVGFVVDCGSCFNFELGTKYLILKIRVFLIEIFVYCLGPKNFKKVKKCQNSQKSKYNNYYIKKLKY</sequence>
<comment type="caution">
    <text evidence="1">The sequence shown here is derived from an EMBL/GenBank/DDBJ whole genome shotgun (WGS) entry which is preliminary data.</text>
</comment>
<dbReference type="Proteomes" id="UP000276133">
    <property type="component" value="Unassembled WGS sequence"/>
</dbReference>
<protein>
    <submittedName>
        <fullName evidence="1">Uncharacterized protein</fullName>
    </submittedName>
</protein>
<evidence type="ECO:0000313" key="2">
    <source>
        <dbReference type="Proteomes" id="UP000276133"/>
    </source>
</evidence>
<name>A0A3M7QTQ0_BRAPC</name>
<organism evidence="1 2">
    <name type="scientific">Brachionus plicatilis</name>
    <name type="common">Marine rotifer</name>
    <name type="synonym">Brachionus muelleri</name>
    <dbReference type="NCBI Taxonomy" id="10195"/>
    <lineage>
        <taxon>Eukaryota</taxon>
        <taxon>Metazoa</taxon>
        <taxon>Spiralia</taxon>
        <taxon>Gnathifera</taxon>
        <taxon>Rotifera</taxon>
        <taxon>Eurotatoria</taxon>
        <taxon>Monogononta</taxon>
        <taxon>Pseudotrocha</taxon>
        <taxon>Ploima</taxon>
        <taxon>Brachionidae</taxon>
        <taxon>Brachionus</taxon>
    </lineage>
</organism>
<keyword evidence="2" id="KW-1185">Reference proteome</keyword>
<evidence type="ECO:0000313" key="1">
    <source>
        <dbReference type="EMBL" id="RNA14441.1"/>
    </source>
</evidence>
<gene>
    <name evidence="1" type="ORF">BpHYR1_021925</name>
</gene>
<proteinExistence type="predicted"/>
<accession>A0A3M7QTQ0</accession>
<reference evidence="1 2" key="1">
    <citation type="journal article" date="2018" name="Sci. Rep.">
        <title>Genomic signatures of local adaptation to the degree of environmental predictability in rotifers.</title>
        <authorList>
            <person name="Franch-Gras L."/>
            <person name="Hahn C."/>
            <person name="Garcia-Roger E.M."/>
            <person name="Carmona M.J."/>
            <person name="Serra M."/>
            <person name="Gomez A."/>
        </authorList>
    </citation>
    <scope>NUCLEOTIDE SEQUENCE [LARGE SCALE GENOMIC DNA]</scope>
    <source>
        <strain evidence="1">HYR1</strain>
    </source>
</reference>